<dbReference type="PaxDb" id="2903-EOD19265"/>
<evidence type="ECO:0000256" key="7">
    <source>
        <dbReference type="ARBA" id="ARBA00023163"/>
    </source>
</evidence>
<dbReference type="FunFam" id="3.90.1800.10:FF:000002">
    <property type="entry name" value="DNA-directed RNA polymerase subunit beta"/>
    <property type="match status" value="1"/>
</dbReference>
<evidence type="ECO:0000313" key="19">
    <source>
        <dbReference type="EnsemblProtists" id="EOD19265"/>
    </source>
</evidence>
<keyword evidence="5" id="KW-0479">Metal-binding</keyword>
<evidence type="ECO:0000259" key="17">
    <source>
        <dbReference type="Pfam" id="PF04566"/>
    </source>
</evidence>
<dbReference type="Pfam" id="PF04565">
    <property type="entry name" value="RNA_pol_Rpb2_3"/>
    <property type="match status" value="1"/>
</dbReference>
<dbReference type="PROSITE" id="PS01166">
    <property type="entry name" value="RNA_POL_BETA"/>
    <property type="match status" value="1"/>
</dbReference>
<sequence>MAEALRAQADAALHGQDEETRAALLGGPSLEAPVDSVADKWLLLPAFLKVRGLVKQHLDSYNHLVGIEMQQIVKANELVTCDADPNFYLRFVNVSLGEPSDQEFHSERTWKSDRFTPQECRLRDITYSAPIKVDVEYTVGAARKLRRGLVVGRMPVMLRSSKCMLHGRSERELASMGECPVDPGGYFIVKGQEKVILIQEQLSKNRIIVGWDTKGNITSAVTSSTHERKSKTHIICKNGLFAVRHNTFGDDIPVVVLLRAMGLTSDQEVVQLVGSEPRFAHAISASLHDKSYSHLGIFSQAKALEWISRKIRSGPRGDTLPRHSLDTSCCSQETRELLAHVLLAHVPVVEDKFWPKMSGSVSEVSRKRVVQAQHDPACMDDMDYYGNKRLELAGQLLSLLFEARLERSRSPQISPDLPISPRISPYLEQASAPWDITRMVREDILTNGFVSAISSGERNWSVKRFKMERSGVLSRLSFISALGMMTRIMSQFEKTRKVSGPRSLQPSQARGRRRARRRQPRHWGMLCPSDTPEGEACGLVKNLALSAHVTTDDEEEPIRRLCFNLGVEDLHLLCADDLYTRGAHLVCVHRRPEQLLLTMRQLRRAAVLREFVSVQLHPTHRCVNIASDSGRVCRPLLVVDNAVTRSPPRRHMDELAAGKREFADFVKEGIVEYLDVNEENSAEIAVREAELRATPPRAAPYSHLEIDPLTILGVCAGLIPYPHHNQSPRNTYQSAENAEIAMGSIAYNQSERIDTILYLLIYPHKPMVKTRTIDLTGFNKLPAGQNMSVAVMSYSGYDIEDALMLNGASLDRGLGRCMVLKKFTCPLKKFPNGASERTAPPPAAPAEPAAGTGRHKPRPSPNLQRYRVLEEDGICGVGERLAPGDVLVNKVTPNNTREDQPGGEADLPPAAYRPTPLTYKGPHGHDHTYVDKVMLSGNKNDTHLIKLRIRSTRRPELGDKFSSRHGQKGVVGRVVAQEDMPFSDHGICPDIIMNPHGFPSRMTVGKMIELLAGKAGVLDGQIRFGTAFGGDSVDSCSKVLVRHGFHYLGKDFMTSGLSGEPLSAYIFCGPIYYQKLKHMVIDKMHARARGPRQVLTRQPTEGRSREGGLRLGEMERDCLIGYGASMLLNERLMTSSDGFRVHVCSKCGLIARPQWCQPCRSRDHLQQLEIPYACKLLFQELQSMNIVPRLRLEAK</sequence>
<dbReference type="GO" id="GO:0046872">
    <property type="term" value="F:metal ion binding"/>
    <property type="evidence" value="ECO:0007669"/>
    <property type="project" value="UniProtKB-KW"/>
</dbReference>
<dbReference type="Gene3D" id="2.40.50.150">
    <property type="match status" value="1"/>
</dbReference>
<feature type="region of interest" description="Disordered" evidence="11">
    <location>
        <begin position="493"/>
        <end position="529"/>
    </location>
</feature>
<dbReference type="InterPro" id="IPR015712">
    <property type="entry name" value="DNA-dir_RNA_pol_su2"/>
</dbReference>
<dbReference type="InterPro" id="IPR007120">
    <property type="entry name" value="DNA-dir_RNAP_su2_dom"/>
</dbReference>
<dbReference type="PANTHER" id="PTHR20856">
    <property type="entry name" value="DNA-DIRECTED RNA POLYMERASE I SUBUNIT 2"/>
    <property type="match status" value="1"/>
</dbReference>
<evidence type="ECO:0000256" key="1">
    <source>
        <dbReference type="ARBA" id="ARBA00006835"/>
    </source>
</evidence>
<dbReference type="GO" id="GO:0006351">
    <property type="term" value="P:DNA-templated transcription"/>
    <property type="evidence" value="ECO:0007669"/>
    <property type="project" value="InterPro"/>
</dbReference>
<dbReference type="OMA" id="IVRANHE"/>
<evidence type="ECO:0000256" key="11">
    <source>
        <dbReference type="SAM" id="MobiDB-lite"/>
    </source>
</evidence>
<feature type="compositionally biased region" description="Basic residues" evidence="11">
    <location>
        <begin position="510"/>
        <end position="521"/>
    </location>
</feature>
<dbReference type="GO" id="GO:0032549">
    <property type="term" value="F:ribonucleoside binding"/>
    <property type="evidence" value="ECO:0007669"/>
    <property type="project" value="InterPro"/>
</dbReference>
<dbReference type="InterPro" id="IPR007641">
    <property type="entry name" value="RNA_pol_Rpb2_7"/>
</dbReference>
<dbReference type="Pfam" id="PF04563">
    <property type="entry name" value="RNA_pol_Rpb2_1"/>
    <property type="match status" value="1"/>
</dbReference>
<dbReference type="AlphaFoldDB" id="A0A0D3J6Y0"/>
<dbReference type="Pfam" id="PF04560">
    <property type="entry name" value="RNA_pol_Rpb2_7"/>
    <property type="match status" value="1"/>
</dbReference>
<dbReference type="Pfam" id="PF00562">
    <property type="entry name" value="RNA_pol_Rpb2_6"/>
    <property type="match status" value="1"/>
</dbReference>
<dbReference type="SUPFAM" id="SSF64484">
    <property type="entry name" value="beta and beta-prime subunits of DNA dependent RNA-polymerase"/>
    <property type="match status" value="1"/>
</dbReference>
<evidence type="ECO:0000313" key="20">
    <source>
        <dbReference type="Proteomes" id="UP000013827"/>
    </source>
</evidence>
<dbReference type="Gene3D" id="3.90.1100.10">
    <property type="match status" value="2"/>
</dbReference>
<feature type="domain" description="RNA polymerase beta subunit protrusion" evidence="15">
    <location>
        <begin position="52"/>
        <end position="407"/>
    </location>
</feature>
<evidence type="ECO:0000256" key="5">
    <source>
        <dbReference type="ARBA" id="ARBA00022723"/>
    </source>
</evidence>
<feature type="domain" description="RNA polymerase Rpb2" evidence="14">
    <location>
        <begin position="204"/>
        <end position="391"/>
    </location>
</feature>
<keyword evidence="4 10" id="KW-0548">Nucleotidyltransferase</keyword>
<dbReference type="HOGENOM" id="CLU_000524_5_1_1"/>
<dbReference type="EnsemblProtists" id="EOD19265">
    <property type="protein sequence ID" value="EOD19265"/>
    <property type="gene ID" value="EMIHUDRAFT_430746"/>
</dbReference>
<dbReference type="GO" id="GO:0000428">
    <property type="term" value="C:DNA-directed RNA polymerase complex"/>
    <property type="evidence" value="ECO:0007669"/>
    <property type="project" value="UniProtKB-KW"/>
</dbReference>
<reference evidence="19" key="2">
    <citation type="submission" date="2024-10" db="UniProtKB">
        <authorList>
            <consortium name="EnsemblProtists"/>
        </authorList>
    </citation>
    <scope>IDENTIFICATION</scope>
</reference>
<keyword evidence="2 10" id="KW-0240">DNA-directed RNA polymerase</keyword>
<protein>
    <recommendedName>
        <fullName evidence="10">DNA-directed RNA polymerase subunit beta</fullName>
        <ecNumber evidence="10">2.7.7.6</ecNumber>
    </recommendedName>
</protein>
<feature type="domain" description="DNA-directed RNA polymerase subunit 2 hybrid-binding" evidence="12">
    <location>
        <begin position="715"/>
        <end position="1105"/>
    </location>
</feature>
<dbReference type="InterPro" id="IPR014724">
    <property type="entry name" value="RNA_pol_RPB2_OB-fold"/>
</dbReference>
<accession>A0A0D3J6Y0</accession>
<evidence type="ECO:0000259" key="14">
    <source>
        <dbReference type="Pfam" id="PF04561"/>
    </source>
</evidence>
<dbReference type="InterPro" id="IPR037033">
    <property type="entry name" value="DNA-dir_RNAP_su2_hyb_sf"/>
</dbReference>
<feature type="domain" description="RNA polymerase Rpb2" evidence="17">
    <location>
        <begin position="585"/>
        <end position="640"/>
    </location>
</feature>
<dbReference type="InterPro" id="IPR037034">
    <property type="entry name" value="RNA_pol_Rpb2_2_sf"/>
</dbReference>
<dbReference type="InterPro" id="IPR007644">
    <property type="entry name" value="RNA_pol_bsu_protrusion"/>
</dbReference>
<dbReference type="EC" id="2.7.7.6" evidence="10"/>
<evidence type="ECO:0000256" key="6">
    <source>
        <dbReference type="ARBA" id="ARBA00022833"/>
    </source>
</evidence>
<name>A0A0D3J6Y0_EMIH1</name>
<keyword evidence="20" id="KW-1185">Reference proteome</keyword>
<feature type="domain" description="RNA polymerase Rpb2" evidence="16">
    <location>
        <begin position="488"/>
        <end position="549"/>
    </location>
</feature>
<dbReference type="Gene3D" id="3.90.1110.10">
    <property type="entry name" value="RNA polymerase Rpb2, domain 2"/>
    <property type="match status" value="1"/>
</dbReference>
<evidence type="ECO:0000256" key="4">
    <source>
        <dbReference type="ARBA" id="ARBA00022695"/>
    </source>
</evidence>
<dbReference type="Gene3D" id="2.40.270.10">
    <property type="entry name" value="DNA-directed RNA polymerase, subunit 2, domain 6"/>
    <property type="match status" value="1"/>
</dbReference>
<evidence type="ECO:0000256" key="9">
    <source>
        <dbReference type="RuleBase" id="RU000434"/>
    </source>
</evidence>
<proteinExistence type="inferred from homology"/>
<dbReference type="FunFam" id="2.40.270.10:FF:000011">
    <property type="entry name" value="DNA-directed RNA polymerase subunit beta"/>
    <property type="match status" value="1"/>
</dbReference>
<feature type="region of interest" description="Disordered" evidence="11">
    <location>
        <begin position="830"/>
        <end position="863"/>
    </location>
</feature>
<dbReference type="InterPro" id="IPR007646">
    <property type="entry name" value="RNA_pol_Rpb2_4"/>
</dbReference>
<dbReference type="InterPro" id="IPR007645">
    <property type="entry name" value="RNA_pol_Rpb2_3"/>
</dbReference>
<dbReference type="GeneID" id="17264821"/>
<evidence type="ECO:0000259" key="16">
    <source>
        <dbReference type="Pfam" id="PF04565"/>
    </source>
</evidence>
<dbReference type="InterPro" id="IPR007121">
    <property type="entry name" value="RNA_pol_bsu_CS"/>
</dbReference>
<evidence type="ECO:0000259" key="15">
    <source>
        <dbReference type="Pfam" id="PF04563"/>
    </source>
</evidence>
<evidence type="ECO:0000259" key="12">
    <source>
        <dbReference type="Pfam" id="PF00562"/>
    </source>
</evidence>
<dbReference type="GO" id="GO:0003899">
    <property type="term" value="F:DNA-directed RNA polymerase activity"/>
    <property type="evidence" value="ECO:0007669"/>
    <property type="project" value="UniProtKB-EC"/>
</dbReference>
<dbReference type="InterPro" id="IPR007647">
    <property type="entry name" value="RNA_pol_Rpb2_5"/>
</dbReference>
<keyword evidence="6" id="KW-0862">Zinc</keyword>
<evidence type="ECO:0000259" key="18">
    <source>
        <dbReference type="Pfam" id="PF04567"/>
    </source>
</evidence>
<reference evidence="20" key="1">
    <citation type="journal article" date="2013" name="Nature">
        <title>Pan genome of the phytoplankton Emiliania underpins its global distribution.</title>
        <authorList>
            <person name="Read B.A."/>
            <person name="Kegel J."/>
            <person name="Klute M.J."/>
            <person name="Kuo A."/>
            <person name="Lefebvre S.C."/>
            <person name="Maumus F."/>
            <person name="Mayer C."/>
            <person name="Miller J."/>
            <person name="Monier A."/>
            <person name="Salamov A."/>
            <person name="Young J."/>
            <person name="Aguilar M."/>
            <person name="Claverie J.M."/>
            <person name="Frickenhaus S."/>
            <person name="Gonzalez K."/>
            <person name="Herman E.K."/>
            <person name="Lin Y.C."/>
            <person name="Napier J."/>
            <person name="Ogata H."/>
            <person name="Sarno A.F."/>
            <person name="Shmutz J."/>
            <person name="Schroeder D."/>
            <person name="de Vargas C."/>
            <person name="Verret F."/>
            <person name="von Dassow P."/>
            <person name="Valentin K."/>
            <person name="Van de Peer Y."/>
            <person name="Wheeler G."/>
            <person name="Dacks J.B."/>
            <person name="Delwiche C.F."/>
            <person name="Dyhrman S.T."/>
            <person name="Glockner G."/>
            <person name="John U."/>
            <person name="Richards T."/>
            <person name="Worden A.Z."/>
            <person name="Zhang X."/>
            <person name="Grigoriev I.V."/>
            <person name="Allen A.E."/>
            <person name="Bidle K."/>
            <person name="Borodovsky M."/>
            <person name="Bowler C."/>
            <person name="Brownlee C."/>
            <person name="Cock J.M."/>
            <person name="Elias M."/>
            <person name="Gladyshev V.N."/>
            <person name="Groth M."/>
            <person name="Guda C."/>
            <person name="Hadaegh A."/>
            <person name="Iglesias-Rodriguez M.D."/>
            <person name="Jenkins J."/>
            <person name="Jones B.M."/>
            <person name="Lawson T."/>
            <person name="Leese F."/>
            <person name="Lindquist E."/>
            <person name="Lobanov A."/>
            <person name="Lomsadze A."/>
            <person name="Malik S.B."/>
            <person name="Marsh M.E."/>
            <person name="Mackinder L."/>
            <person name="Mock T."/>
            <person name="Mueller-Roeber B."/>
            <person name="Pagarete A."/>
            <person name="Parker M."/>
            <person name="Probert I."/>
            <person name="Quesneville H."/>
            <person name="Raines C."/>
            <person name="Rensing S.A."/>
            <person name="Riano-Pachon D.M."/>
            <person name="Richier S."/>
            <person name="Rokitta S."/>
            <person name="Shiraiwa Y."/>
            <person name="Soanes D.M."/>
            <person name="van der Giezen M."/>
            <person name="Wahlund T.M."/>
            <person name="Williams B."/>
            <person name="Wilson W."/>
            <person name="Wolfe G."/>
            <person name="Wurch L.L."/>
        </authorList>
    </citation>
    <scope>NUCLEOTIDE SEQUENCE</scope>
</reference>
<evidence type="ECO:0000256" key="2">
    <source>
        <dbReference type="ARBA" id="ARBA00022478"/>
    </source>
</evidence>
<evidence type="ECO:0000256" key="8">
    <source>
        <dbReference type="ARBA" id="ARBA00048552"/>
    </source>
</evidence>
<evidence type="ECO:0000256" key="10">
    <source>
        <dbReference type="RuleBase" id="RU363031"/>
    </source>
</evidence>
<dbReference type="eggNOG" id="KOG0215">
    <property type="taxonomic scope" value="Eukaryota"/>
</dbReference>
<dbReference type="InterPro" id="IPR007642">
    <property type="entry name" value="RNA_pol_Rpb2_2"/>
</dbReference>
<keyword evidence="7 10" id="KW-0804">Transcription</keyword>
<comment type="function">
    <text evidence="10">DNA-dependent RNA polymerase catalyzes the transcription of DNA into RNA using the four ribonucleoside triphosphates as substrates.</text>
</comment>
<dbReference type="CDD" id="cd00653">
    <property type="entry name" value="RNA_pol_B_RPB2"/>
    <property type="match status" value="1"/>
</dbReference>
<comment type="catalytic activity">
    <reaction evidence="8 10">
        <text>RNA(n) + a ribonucleoside 5'-triphosphate = RNA(n+1) + diphosphate</text>
        <dbReference type="Rhea" id="RHEA:21248"/>
        <dbReference type="Rhea" id="RHEA-COMP:14527"/>
        <dbReference type="Rhea" id="RHEA-COMP:17342"/>
        <dbReference type="ChEBI" id="CHEBI:33019"/>
        <dbReference type="ChEBI" id="CHEBI:61557"/>
        <dbReference type="ChEBI" id="CHEBI:140395"/>
        <dbReference type="EC" id="2.7.7.6"/>
    </reaction>
</comment>
<evidence type="ECO:0000256" key="3">
    <source>
        <dbReference type="ARBA" id="ARBA00022679"/>
    </source>
</evidence>
<dbReference type="Pfam" id="PF04561">
    <property type="entry name" value="RNA_pol_Rpb2_2"/>
    <property type="match status" value="1"/>
</dbReference>
<dbReference type="Pfam" id="PF04567">
    <property type="entry name" value="RNA_pol_Rpb2_5"/>
    <property type="match status" value="1"/>
</dbReference>
<evidence type="ECO:0000259" key="13">
    <source>
        <dbReference type="Pfam" id="PF04560"/>
    </source>
</evidence>
<dbReference type="STRING" id="2903.R1DXI2"/>
<dbReference type="Gene3D" id="3.90.1800.10">
    <property type="entry name" value="RNA polymerase alpha subunit dimerisation domain"/>
    <property type="match status" value="1"/>
</dbReference>
<feature type="domain" description="RNA polymerase Rpb2" evidence="18">
    <location>
        <begin position="662"/>
        <end position="708"/>
    </location>
</feature>
<comment type="similarity">
    <text evidence="1 9">Belongs to the RNA polymerase beta chain family.</text>
</comment>
<dbReference type="RefSeq" id="XP_005771694.1">
    <property type="nucleotide sequence ID" value="XM_005771637.1"/>
</dbReference>
<organism evidence="19 20">
    <name type="scientific">Emiliania huxleyi (strain CCMP1516)</name>
    <dbReference type="NCBI Taxonomy" id="280463"/>
    <lineage>
        <taxon>Eukaryota</taxon>
        <taxon>Haptista</taxon>
        <taxon>Haptophyta</taxon>
        <taxon>Prymnesiophyceae</taxon>
        <taxon>Isochrysidales</taxon>
        <taxon>Noelaerhabdaceae</taxon>
        <taxon>Emiliania</taxon>
    </lineage>
</organism>
<dbReference type="KEGG" id="ehx:EMIHUDRAFT_430746"/>
<keyword evidence="3 10" id="KW-0808">Transferase</keyword>
<feature type="domain" description="RNA polymerase Rpb2" evidence="13">
    <location>
        <begin position="1107"/>
        <end position="1192"/>
    </location>
</feature>
<dbReference type="Proteomes" id="UP000013827">
    <property type="component" value="Unassembled WGS sequence"/>
</dbReference>
<dbReference type="GO" id="GO:0003677">
    <property type="term" value="F:DNA binding"/>
    <property type="evidence" value="ECO:0007669"/>
    <property type="project" value="InterPro"/>
</dbReference>
<dbReference type="Pfam" id="PF04566">
    <property type="entry name" value="RNA_pol_Rpb2_4"/>
    <property type="match status" value="1"/>
</dbReference>